<dbReference type="NCBIfam" id="TIGR01509">
    <property type="entry name" value="HAD-SF-IA-v3"/>
    <property type="match status" value="1"/>
</dbReference>
<dbReference type="SFLD" id="SFLDG01129">
    <property type="entry name" value="C1.5:_HAD__Beta-PGM__Phosphata"/>
    <property type="match status" value="1"/>
</dbReference>
<dbReference type="Gene3D" id="3.40.50.1000">
    <property type="entry name" value="HAD superfamily/HAD-like"/>
    <property type="match status" value="1"/>
</dbReference>
<comment type="caution">
    <text evidence="1">The sequence shown here is derived from an EMBL/GenBank/DDBJ whole genome shotgun (WGS) entry which is preliminary data.</text>
</comment>
<accession>A0A3L9L5J2</accession>
<dbReference type="Pfam" id="PF13419">
    <property type="entry name" value="HAD_2"/>
    <property type="match status" value="1"/>
</dbReference>
<evidence type="ECO:0000313" key="2">
    <source>
        <dbReference type="Proteomes" id="UP000277871"/>
    </source>
</evidence>
<keyword evidence="2" id="KW-1185">Reference proteome</keyword>
<name>A0A3L9L5J2_9MICC</name>
<dbReference type="PANTHER" id="PTHR18901:SF38">
    <property type="entry name" value="PSEUDOURIDINE-5'-PHOSPHATASE"/>
    <property type="match status" value="1"/>
</dbReference>
<sequence>MTASAFPHAVLFDHDGTLVDTEPLWESGKQRIVAAHGGEWTEQDTRDTLGRPLAATVQRLSELGVPGSPEEVFREFHAVLEDVLSENPPTFIPGIRPLLDELAAASIPAAIVTNATSEVARYTAGLAPDNLFRVVVGDEEVAQGVRPKPDPDAYLQAAHRLGVDPRQCVVVEDSPSGAAAGVAADIVTVVVPGVQDVPPGPGIVHVPSHSAVTLELLRSLAPRG</sequence>
<gene>
    <name evidence="1" type="ORF">EAE32_03310</name>
</gene>
<dbReference type="RefSeq" id="WP_121864172.1">
    <property type="nucleotide sequence ID" value="NZ_RDEX01000001.1"/>
</dbReference>
<dbReference type="InterPro" id="IPR006439">
    <property type="entry name" value="HAD-SF_hydro_IA"/>
</dbReference>
<dbReference type="SUPFAM" id="SSF56784">
    <property type="entry name" value="HAD-like"/>
    <property type="match status" value="1"/>
</dbReference>
<dbReference type="SFLD" id="SFLDS00003">
    <property type="entry name" value="Haloacid_Dehalogenase"/>
    <property type="match status" value="1"/>
</dbReference>
<evidence type="ECO:0000313" key="1">
    <source>
        <dbReference type="EMBL" id="RLY94253.1"/>
    </source>
</evidence>
<dbReference type="EMBL" id="RDEX01000001">
    <property type="protein sequence ID" value="RLY94253.1"/>
    <property type="molecule type" value="Genomic_DNA"/>
</dbReference>
<dbReference type="Gene3D" id="1.10.150.240">
    <property type="entry name" value="Putative phosphatase, domain 2"/>
    <property type="match status" value="1"/>
</dbReference>
<dbReference type="Proteomes" id="UP000277871">
    <property type="component" value="Unassembled WGS sequence"/>
</dbReference>
<reference evidence="1 2" key="1">
    <citation type="submission" date="2018-10" db="EMBL/GenBank/DDBJ databases">
        <title>Kocuria tytonicola, new bacteria from the preen glands of American barn owls (Tyto furcata).</title>
        <authorList>
            <person name="Braun M.S."/>
            <person name="Wang E."/>
            <person name="Zimmermann S."/>
            <person name="Boutin S."/>
            <person name="Wagner H."/>
            <person name="Wink M."/>
        </authorList>
    </citation>
    <scope>NUCLEOTIDE SEQUENCE [LARGE SCALE GENOMIC DNA]</scope>
    <source>
        <strain evidence="1 2">473</strain>
    </source>
</reference>
<dbReference type="CDD" id="cd07505">
    <property type="entry name" value="HAD_BPGM-like"/>
    <property type="match status" value="1"/>
</dbReference>
<dbReference type="AlphaFoldDB" id="A0A3L9L5J2"/>
<dbReference type="InterPro" id="IPR036412">
    <property type="entry name" value="HAD-like_sf"/>
</dbReference>
<dbReference type="InterPro" id="IPR023198">
    <property type="entry name" value="PGP-like_dom2"/>
</dbReference>
<organism evidence="1 2">
    <name type="scientific">Kocuria tytonicola</name>
    <dbReference type="NCBI Taxonomy" id="2055946"/>
    <lineage>
        <taxon>Bacteria</taxon>
        <taxon>Bacillati</taxon>
        <taxon>Actinomycetota</taxon>
        <taxon>Actinomycetes</taxon>
        <taxon>Micrococcales</taxon>
        <taxon>Micrococcaceae</taxon>
        <taxon>Kocuria</taxon>
    </lineage>
</organism>
<proteinExistence type="predicted"/>
<dbReference type="InterPro" id="IPR041492">
    <property type="entry name" value="HAD_2"/>
</dbReference>
<dbReference type="InterPro" id="IPR023214">
    <property type="entry name" value="HAD_sf"/>
</dbReference>
<dbReference type="PANTHER" id="PTHR18901">
    <property type="entry name" value="2-DEOXYGLUCOSE-6-PHOSPHATE PHOSPHATASE 2"/>
    <property type="match status" value="1"/>
</dbReference>
<protein>
    <submittedName>
        <fullName evidence="1">HAD family phosphatase</fullName>
    </submittedName>
</protein>